<dbReference type="AlphaFoldDB" id="A0A292GJN5"/>
<sequence length="109" mass="12003">MRMVFPRLLALVPVCSHARARLAACPAGKVERSEKAEGKIKETGTMRRRFRGKPLSAHCFGAALAAPCFWTSRAAMARKALALQGFERHRSPKSGLLPAFDAFRPEARP</sequence>
<dbReference type="EMBL" id="LC171366">
    <property type="protein sequence ID" value="BBA73565.1"/>
    <property type="molecule type" value="Genomic_DNA"/>
</dbReference>
<evidence type="ECO:0000313" key="1">
    <source>
        <dbReference type="EMBL" id="BBA73565.1"/>
    </source>
</evidence>
<accession>A0A292GJN5</accession>
<reference evidence="1" key="1">
    <citation type="submission" date="2016-07" db="EMBL/GenBank/DDBJ databases">
        <title>Genomics reveals synergistic degradation of pyrene by five bacteria in a mangrove sediment-derived bacterial consortium.</title>
        <authorList>
            <person name="Wanapaisan P."/>
            <person name="Vejarano F."/>
            <person name="Chakraborty J."/>
            <person name="Shintani M."/>
            <person name="Muangchinda C."/>
            <person name="Laothamteep N."/>
            <person name="Suzuki-Minakuchi C."/>
            <person name="Inoue K."/>
            <person name="Nojiri H."/>
            <person name="Pinyakong O."/>
        </authorList>
    </citation>
    <scope>NUCLEOTIDE SEQUENCE</scope>
    <source>
        <strain evidence="1">PW1</strain>
    </source>
</reference>
<name>A0A292GJN5_9HYPH</name>
<proteinExistence type="predicted"/>
<organism evidence="1">
    <name type="scientific">Ochrobactrum sp. PW1</name>
    <dbReference type="NCBI Taxonomy" id="1882222"/>
    <lineage>
        <taxon>Bacteria</taxon>
        <taxon>Pseudomonadati</taxon>
        <taxon>Pseudomonadota</taxon>
        <taxon>Alphaproteobacteria</taxon>
        <taxon>Hyphomicrobiales</taxon>
        <taxon>Brucellaceae</taxon>
        <taxon>Brucella/Ochrobactrum group</taxon>
        <taxon>Ochrobactrum</taxon>
    </lineage>
</organism>
<protein>
    <submittedName>
        <fullName evidence="1">Uncharacterized protein</fullName>
    </submittedName>
</protein>